<proteinExistence type="predicted"/>
<keyword evidence="2" id="KW-0732">Signal</keyword>
<organism evidence="3 4">
    <name type="scientific">Streptomyces xantholiticus</name>
    <dbReference type="NCBI Taxonomy" id="68285"/>
    <lineage>
        <taxon>Bacteria</taxon>
        <taxon>Bacillati</taxon>
        <taxon>Actinomycetota</taxon>
        <taxon>Actinomycetes</taxon>
        <taxon>Kitasatosporales</taxon>
        <taxon>Streptomycetaceae</taxon>
        <taxon>Streptomyces</taxon>
    </lineage>
</organism>
<name>A0ABV1V117_9ACTN</name>
<feature type="region of interest" description="Disordered" evidence="1">
    <location>
        <begin position="31"/>
        <end position="63"/>
    </location>
</feature>
<dbReference type="RefSeq" id="WP_351977731.1">
    <property type="nucleotide sequence ID" value="NZ_JBEPBX010000023.1"/>
</dbReference>
<gene>
    <name evidence="3" type="ORF">ABT276_23870</name>
</gene>
<accession>A0ABV1V117</accession>
<protein>
    <submittedName>
        <fullName evidence="3">Uncharacterized protein</fullName>
    </submittedName>
</protein>
<feature type="signal peptide" evidence="2">
    <location>
        <begin position="1"/>
        <end position="36"/>
    </location>
</feature>
<evidence type="ECO:0000313" key="4">
    <source>
        <dbReference type="Proteomes" id="UP001445472"/>
    </source>
</evidence>
<evidence type="ECO:0000256" key="2">
    <source>
        <dbReference type="SAM" id="SignalP"/>
    </source>
</evidence>
<sequence length="114" mass="11872">MRFFPRRIPRVAYLIAGLATALLGALVALGPAPTSATPQPTPTATVRPVAPLPGDDNRDGVIDEDESGWACSALDNRPCVLKGDDNSDGVIDEDESGWACSALDNRPCGTAPRG</sequence>
<feature type="chain" id="PRO_5046868450" evidence="2">
    <location>
        <begin position="37"/>
        <end position="114"/>
    </location>
</feature>
<dbReference type="EMBL" id="JBEPBX010000023">
    <property type="protein sequence ID" value="MER6616355.1"/>
    <property type="molecule type" value="Genomic_DNA"/>
</dbReference>
<dbReference type="Proteomes" id="UP001445472">
    <property type="component" value="Unassembled WGS sequence"/>
</dbReference>
<comment type="caution">
    <text evidence="3">The sequence shown here is derived from an EMBL/GenBank/DDBJ whole genome shotgun (WGS) entry which is preliminary data.</text>
</comment>
<keyword evidence="4" id="KW-1185">Reference proteome</keyword>
<evidence type="ECO:0000256" key="1">
    <source>
        <dbReference type="SAM" id="MobiDB-lite"/>
    </source>
</evidence>
<reference evidence="3 4" key="1">
    <citation type="submission" date="2024-06" db="EMBL/GenBank/DDBJ databases">
        <title>The Natural Products Discovery Center: Release of the First 8490 Sequenced Strains for Exploring Actinobacteria Biosynthetic Diversity.</title>
        <authorList>
            <person name="Kalkreuter E."/>
            <person name="Kautsar S.A."/>
            <person name="Yang D."/>
            <person name="Bader C.D."/>
            <person name="Teijaro C.N."/>
            <person name="Fluegel L."/>
            <person name="Davis C.M."/>
            <person name="Simpson J.R."/>
            <person name="Lauterbach L."/>
            <person name="Steele A.D."/>
            <person name="Gui C."/>
            <person name="Meng S."/>
            <person name="Li G."/>
            <person name="Viehrig K."/>
            <person name="Ye F."/>
            <person name="Su P."/>
            <person name="Kiefer A.F."/>
            <person name="Nichols A."/>
            <person name="Cepeda A.J."/>
            <person name="Yan W."/>
            <person name="Fan B."/>
            <person name="Jiang Y."/>
            <person name="Adhikari A."/>
            <person name="Zheng C.-J."/>
            <person name="Schuster L."/>
            <person name="Cowan T.M."/>
            <person name="Smanski M.J."/>
            <person name="Chevrette M.G."/>
            <person name="De Carvalho L.P.S."/>
            <person name="Shen B."/>
        </authorList>
    </citation>
    <scope>NUCLEOTIDE SEQUENCE [LARGE SCALE GENOMIC DNA]</scope>
    <source>
        <strain evidence="3 4">NPDC000837</strain>
    </source>
</reference>
<feature type="compositionally biased region" description="Low complexity" evidence="1">
    <location>
        <begin position="31"/>
        <end position="53"/>
    </location>
</feature>
<evidence type="ECO:0000313" key="3">
    <source>
        <dbReference type="EMBL" id="MER6616355.1"/>
    </source>
</evidence>